<dbReference type="Proteomes" id="UP000472272">
    <property type="component" value="Chromosome 5"/>
</dbReference>
<proteinExistence type="inferred from homology"/>
<name>A0A670JWZ0_PODMU</name>
<dbReference type="PANTHER" id="PTHR10183:SF30">
    <property type="entry name" value="CALPAIN-10"/>
    <property type="match status" value="1"/>
</dbReference>
<evidence type="ECO:0000256" key="1">
    <source>
        <dbReference type="ARBA" id="ARBA00007623"/>
    </source>
</evidence>
<evidence type="ECO:0000313" key="8">
    <source>
        <dbReference type="Ensembl" id="ENSPMRP00000029808.1"/>
    </source>
</evidence>
<accession>A0A670JWZ0</accession>
<evidence type="ECO:0000313" key="9">
    <source>
        <dbReference type="Proteomes" id="UP000472272"/>
    </source>
</evidence>
<dbReference type="PANTHER" id="PTHR10183">
    <property type="entry name" value="CALPAIN"/>
    <property type="match status" value="1"/>
</dbReference>
<comment type="similarity">
    <text evidence="1">Belongs to the peptidase C2 family.</text>
</comment>
<dbReference type="GeneTree" id="ENSGT00940000159706"/>
<feature type="active site" evidence="5 6">
    <location>
        <position position="74"/>
    </location>
</feature>
<dbReference type="InterPro" id="IPR000169">
    <property type="entry name" value="Pept_cys_AS"/>
</dbReference>
<evidence type="ECO:0000256" key="2">
    <source>
        <dbReference type="ARBA" id="ARBA00022670"/>
    </source>
</evidence>
<sequence length="390" mass="44189">KEVRLASTRARGDLYKDLAFPANDDSLFFNYSTPLAHFRGEICWLRPQEICSTPRLFSDNQYEWQVKQGMLGDCWFLCACAALQKSKYLLAKVIPPGQPSWRDEKYRGCFTCRVWQFGHWVEVTIDDRLPCLGGKLCFSQCQTEDVFWLPLLEKAYAKYGAWIYEQLWAGQVADALVDLTGGLAERWSLKDPGRSTERERAGKVLEKAVFRRLMNLKEKCVMSCSVFSSRQGKHARTGEFHAFIVVDMQDLSKVSRKEIILLRIRNPWGRRCWKGPWREGGQSPFLHLKDLWTRRTFRWHTLSSIHLLKPQELSFSISPRSPTCQPSWHSASSGRCLGTSGLAGANTLLALALSLVGCLGGAILISLPQCPGCSIGPGALWEIKNGSFPY</sequence>
<keyword evidence="2 6" id="KW-0645">Protease</keyword>
<dbReference type="Pfam" id="PF00648">
    <property type="entry name" value="Peptidase_C2"/>
    <property type="match status" value="1"/>
</dbReference>
<dbReference type="Ensembl" id="ENSPMRT00000031614.1">
    <property type="protein sequence ID" value="ENSPMRP00000029808.1"/>
    <property type="gene ID" value="ENSPMRG00000019274.1"/>
</dbReference>
<dbReference type="InterPro" id="IPR038765">
    <property type="entry name" value="Papain-like_cys_pep_sf"/>
</dbReference>
<evidence type="ECO:0000256" key="3">
    <source>
        <dbReference type="ARBA" id="ARBA00022801"/>
    </source>
</evidence>
<dbReference type="PROSITE" id="PS00139">
    <property type="entry name" value="THIOL_PROTEASE_CYS"/>
    <property type="match status" value="1"/>
</dbReference>
<dbReference type="GO" id="GO:0005737">
    <property type="term" value="C:cytoplasm"/>
    <property type="evidence" value="ECO:0007669"/>
    <property type="project" value="TreeGrafter"/>
</dbReference>
<keyword evidence="4 6" id="KW-0788">Thiol protease</keyword>
<organism evidence="8 9">
    <name type="scientific">Podarcis muralis</name>
    <name type="common">Wall lizard</name>
    <name type="synonym">Lacerta muralis</name>
    <dbReference type="NCBI Taxonomy" id="64176"/>
    <lineage>
        <taxon>Eukaryota</taxon>
        <taxon>Metazoa</taxon>
        <taxon>Chordata</taxon>
        <taxon>Craniata</taxon>
        <taxon>Vertebrata</taxon>
        <taxon>Euteleostomi</taxon>
        <taxon>Lepidosauria</taxon>
        <taxon>Squamata</taxon>
        <taxon>Bifurcata</taxon>
        <taxon>Unidentata</taxon>
        <taxon>Episquamata</taxon>
        <taxon>Laterata</taxon>
        <taxon>Lacertibaenia</taxon>
        <taxon>Lacertidae</taxon>
        <taxon>Podarcis</taxon>
    </lineage>
</organism>
<dbReference type="InterPro" id="IPR022684">
    <property type="entry name" value="Calpain_cysteine_protease"/>
</dbReference>
<evidence type="ECO:0000256" key="4">
    <source>
        <dbReference type="ARBA" id="ARBA00022807"/>
    </source>
</evidence>
<dbReference type="CDD" id="cd00044">
    <property type="entry name" value="CysPc"/>
    <property type="match status" value="1"/>
</dbReference>
<dbReference type="SMART" id="SM00230">
    <property type="entry name" value="CysPc"/>
    <property type="match status" value="1"/>
</dbReference>
<reference evidence="8" key="3">
    <citation type="submission" date="2025-09" db="UniProtKB">
        <authorList>
            <consortium name="Ensembl"/>
        </authorList>
    </citation>
    <scope>IDENTIFICATION</scope>
</reference>
<evidence type="ECO:0000259" key="7">
    <source>
        <dbReference type="PROSITE" id="PS50203"/>
    </source>
</evidence>
<reference evidence="8 9" key="1">
    <citation type="journal article" date="2019" name="Proc. Natl. Acad. Sci. U.S.A.">
        <title>Regulatory changes in pterin and carotenoid genes underlie balanced color polymorphisms in the wall lizard.</title>
        <authorList>
            <person name="Andrade P."/>
            <person name="Pinho C."/>
            <person name="Perez I de Lanuza G."/>
            <person name="Afonso S."/>
            <person name="Brejcha J."/>
            <person name="Rubin C.J."/>
            <person name="Wallerman O."/>
            <person name="Pereira P."/>
            <person name="Sabatino S.J."/>
            <person name="Bellati A."/>
            <person name="Pellitteri-Rosa D."/>
            <person name="Bosakova Z."/>
            <person name="Bunikis I."/>
            <person name="Carretero M.A."/>
            <person name="Feiner N."/>
            <person name="Marsik P."/>
            <person name="Pauperio F."/>
            <person name="Salvi D."/>
            <person name="Soler L."/>
            <person name="While G.M."/>
            <person name="Uller T."/>
            <person name="Font E."/>
            <person name="Andersson L."/>
            <person name="Carneiro M."/>
        </authorList>
    </citation>
    <scope>NUCLEOTIDE SEQUENCE</scope>
</reference>
<dbReference type="GO" id="GO:0004198">
    <property type="term" value="F:calcium-dependent cysteine-type endopeptidase activity"/>
    <property type="evidence" value="ECO:0007669"/>
    <property type="project" value="InterPro"/>
</dbReference>
<dbReference type="AlphaFoldDB" id="A0A670JWZ0"/>
<evidence type="ECO:0000256" key="6">
    <source>
        <dbReference type="PROSITE-ProRule" id="PRU00239"/>
    </source>
</evidence>
<dbReference type="OMA" id="VELMICK"/>
<keyword evidence="9" id="KW-1185">Reference proteome</keyword>
<dbReference type="SUPFAM" id="SSF54001">
    <property type="entry name" value="Cysteine proteinases"/>
    <property type="match status" value="1"/>
</dbReference>
<dbReference type="InterPro" id="IPR001300">
    <property type="entry name" value="Peptidase_C2_calpain_cat"/>
</dbReference>
<reference evidence="8" key="2">
    <citation type="submission" date="2025-08" db="UniProtKB">
        <authorList>
            <consortium name="Ensembl"/>
        </authorList>
    </citation>
    <scope>IDENTIFICATION</scope>
</reference>
<keyword evidence="3 6" id="KW-0378">Hydrolase</keyword>
<dbReference type="PRINTS" id="PR00704">
    <property type="entry name" value="CALPAIN"/>
</dbReference>
<feature type="active site" evidence="5 6">
    <location>
        <position position="241"/>
    </location>
</feature>
<evidence type="ECO:0000256" key="5">
    <source>
        <dbReference type="PIRSR" id="PIRSR622684-1"/>
    </source>
</evidence>
<feature type="active site" evidence="5 6">
    <location>
        <position position="266"/>
    </location>
</feature>
<dbReference type="PROSITE" id="PS50203">
    <property type="entry name" value="CALPAIN_CAT"/>
    <property type="match status" value="1"/>
</dbReference>
<feature type="domain" description="Calpain catalytic" evidence="7">
    <location>
        <begin position="14"/>
        <end position="293"/>
    </location>
</feature>
<dbReference type="Gene3D" id="3.90.70.10">
    <property type="entry name" value="Cysteine proteinases"/>
    <property type="match status" value="1"/>
</dbReference>
<dbReference type="GO" id="GO:0006508">
    <property type="term" value="P:proteolysis"/>
    <property type="evidence" value="ECO:0007669"/>
    <property type="project" value="UniProtKB-KW"/>
</dbReference>
<protein>
    <recommendedName>
        <fullName evidence="7">Calpain catalytic domain-containing protein</fullName>
    </recommendedName>
</protein>